<dbReference type="RefSeq" id="WP_158767874.1">
    <property type="nucleotide sequence ID" value="NZ_CP047045.1"/>
</dbReference>
<gene>
    <name evidence="2" type="ORF">DSM104635_03907</name>
</gene>
<protein>
    <recommendedName>
        <fullName evidence="4">LPS-assembly lipoprotein LptE</fullName>
    </recommendedName>
</protein>
<reference evidence="3" key="1">
    <citation type="submission" date="2019-12" db="EMBL/GenBank/DDBJ databases">
        <title>Complete genome of Terracaulis silvestris 0127_4.</title>
        <authorList>
            <person name="Vieira S."/>
            <person name="Riedel T."/>
            <person name="Sproer C."/>
            <person name="Pascual J."/>
            <person name="Boedeker C."/>
            <person name="Overmann J."/>
        </authorList>
    </citation>
    <scope>NUCLEOTIDE SEQUENCE [LARGE SCALE GENOMIC DNA]</scope>
    <source>
        <strain evidence="3">0127_4</strain>
    </source>
</reference>
<organism evidence="2 3">
    <name type="scientific">Terricaulis silvestris</name>
    <dbReference type="NCBI Taxonomy" id="2686094"/>
    <lineage>
        <taxon>Bacteria</taxon>
        <taxon>Pseudomonadati</taxon>
        <taxon>Pseudomonadota</taxon>
        <taxon>Alphaproteobacteria</taxon>
        <taxon>Caulobacterales</taxon>
        <taxon>Caulobacteraceae</taxon>
        <taxon>Terricaulis</taxon>
    </lineage>
</organism>
<dbReference type="EMBL" id="CP047045">
    <property type="protein sequence ID" value="QGZ97042.1"/>
    <property type="molecule type" value="Genomic_DNA"/>
</dbReference>
<feature type="signal peptide" evidence="1">
    <location>
        <begin position="1"/>
        <end position="22"/>
    </location>
</feature>
<evidence type="ECO:0008006" key="4">
    <source>
        <dbReference type="Google" id="ProtNLM"/>
    </source>
</evidence>
<name>A0A6I6MZG6_9CAUL</name>
<dbReference type="AlphaFoldDB" id="A0A6I6MZG6"/>
<proteinExistence type="predicted"/>
<evidence type="ECO:0000313" key="3">
    <source>
        <dbReference type="Proteomes" id="UP000431269"/>
    </source>
</evidence>
<keyword evidence="3" id="KW-1185">Reference proteome</keyword>
<evidence type="ECO:0000313" key="2">
    <source>
        <dbReference type="EMBL" id="QGZ97042.1"/>
    </source>
</evidence>
<keyword evidence="1" id="KW-0732">Signal</keyword>
<evidence type="ECO:0000256" key="1">
    <source>
        <dbReference type="SAM" id="SignalP"/>
    </source>
</evidence>
<dbReference type="KEGG" id="tsv:DSM104635_03907"/>
<dbReference type="Gene3D" id="3.30.160.150">
    <property type="entry name" value="Lipoprotein like domain"/>
    <property type="match status" value="1"/>
</dbReference>
<sequence>MRALIASLTLLVAACGFSPMYAPPGGGAAIGPVTVEMIEGKAGHVLKTELDRLLSVENNGTTPAMLQITLSETVTPLGIRIDESATRAELRLIANYILTPAAPGAQVMRGSVFTVVNYAIPTAAFGEITAQDDARERAAETMAQRFRAELALRMAQARDEGAQR</sequence>
<dbReference type="Proteomes" id="UP000431269">
    <property type="component" value="Chromosome"/>
</dbReference>
<accession>A0A6I6MZG6</accession>
<dbReference type="PROSITE" id="PS51257">
    <property type="entry name" value="PROKAR_LIPOPROTEIN"/>
    <property type="match status" value="1"/>
</dbReference>
<feature type="chain" id="PRO_5026046001" description="LPS-assembly lipoprotein LptE" evidence="1">
    <location>
        <begin position="23"/>
        <end position="164"/>
    </location>
</feature>